<dbReference type="InterPro" id="IPR018711">
    <property type="entry name" value="NAGPA"/>
</dbReference>
<dbReference type="AlphaFoldDB" id="A0A975ICJ8"/>
<organism evidence="2 3">
    <name type="scientific">Treponema parvum</name>
    <dbReference type="NCBI Taxonomy" id="138851"/>
    <lineage>
        <taxon>Bacteria</taxon>
        <taxon>Pseudomonadati</taxon>
        <taxon>Spirochaetota</taxon>
        <taxon>Spirochaetia</taxon>
        <taxon>Spirochaetales</taxon>
        <taxon>Treponemataceae</taxon>
        <taxon>Treponema</taxon>
    </lineage>
</organism>
<evidence type="ECO:0000259" key="1">
    <source>
        <dbReference type="Pfam" id="PF09992"/>
    </source>
</evidence>
<accession>A0A975ICJ8</accession>
<dbReference type="RefSeq" id="WP_210116699.1">
    <property type="nucleotide sequence ID" value="NZ_CP054257.1"/>
</dbReference>
<protein>
    <submittedName>
        <fullName evidence="2">Phosphodiester glycosidase family protein</fullName>
    </submittedName>
</protein>
<dbReference type="EMBL" id="CP054257">
    <property type="protein sequence ID" value="QTQ11985.1"/>
    <property type="molecule type" value="Genomic_DNA"/>
</dbReference>
<evidence type="ECO:0000313" key="3">
    <source>
        <dbReference type="Proteomes" id="UP000671995"/>
    </source>
</evidence>
<keyword evidence="2" id="KW-0326">Glycosidase</keyword>
<gene>
    <name evidence="2" type="ORF">HRI96_07140</name>
</gene>
<dbReference type="GO" id="GO:0016798">
    <property type="term" value="F:hydrolase activity, acting on glycosyl bonds"/>
    <property type="evidence" value="ECO:0007669"/>
    <property type="project" value="UniProtKB-KW"/>
</dbReference>
<name>A0A975ICJ8_9SPIR</name>
<dbReference type="Proteomes" id="UP000671995">
    <property type="component" value="Chromosome"/>
</dbReference>
<dbReference type="PANTHER" id="PTHR40446:SF2">
    <property type="entry name" value="N-ACETYLGLUCOSAMINE-1-PHOSPHODIESTER ALPHA-N-ACETYLGLUCOSAMINIDASE"/>
    <property type="match status" value="1"/>
</dbReference>
<evidence type="ECO:0000313" key="2">
    <source>
        <dbReference type="EMBL" id="QTQ11985.1"/>
    </source>
</evidence>
<proteinExistence type="predicted"/>
<sequence>MKNISKSCGGEKACGKKAGSKKKVFNILFLLIVMTAFLRCSSVPSDIDAAEADESGIYGGDTTDKSVFTQIAPDCVYLRSEDSNIPLIYHLLKIDLNDSIALTAFPPKIYEGRGVKGEKTSDFAFRTGAFVALNATPFSLPSLKLFFSYKDMRIPAGVYSEGGSNFFLPVAKYSSISFFRNKAEISVSQTEAASFSESPVLTLGGFFTILKDGKKYGSYIDKKDSRTALGVSRDGGTLYVLCAEGEKKNKSRGLSYDECADVLLKYGAWEALEMDGGGSVSLYINGKNMLSYKSSRKVGLNLGFLRMFQSGYVAERDMQDGTYAVQKGNASQ</sequence>
<feature type="domain" description="Phosphodiester glycosidase" evidence="1">
    <location>
        <begin position="155"/>
        <end position="304"/>
    </location>
</feature>
<dbReference type="Pfam" id="PF09992">
    <property type="entry name" value="NAGPA"/>
    <property type="match status" value="1"/>
</dbReference>
<reference evidence="2" key="2">
    <citation type="journal article" date="2021" name="Microbiol. Resour. Announc.">
        <title>Complete Genome Sequences of Three Human Oral Treponema parvum Isolates.</title>
        <authorList>
            <person name="Zeng H."/>
            <person name="Watt R.M."/>
        </authorList>
    </citation>
    <scope>NUCLEOTIDE SEQUENCE</scope>
    <source>
        <strain evidence="2">ATCC 700773</strain>
    </source>
</reference>
<dbReference type="PANTHER" id="PTHR40446">
    <property type="entry name" value="N-ACETYLGLUCOSAMINE-1-PHOSPHODIESTER ALPHA-N-ACETYLGLUCOSAMINIDASE"/>
    <property type="match status" value="1"/>
</dbReference>
<reference evidence="2" key="1">
    <citation type="submission" date="2020-05" db="EMBL/GenBank/DDBJ databases">
        <authorList>
            <person name="Zeng H."/>
            <person name="Chan Y.K."/>
            <person name="Watt R.M."/>
        </authorList>
    </citation>
    <scope>NUCLEOTIDE SEQUENCE</scope>
    <source>
        <strain evidence="2">ATCC 700773</strain>
    </source>
</reference>
<keyword evidence="2" id="KW-0378">Hydrolase</keyword>